<dbReference type="EMBL" id="JAYMYR010000001">
    <property type="protein sequence ID" value="KAK7382333.1"/>
    <property type="molecule type" value="Genomic_DNA"/>
</dbReference>
<keyword evidence="3 4" id="KW-0964">Secreted</keyword>
<evidence type="ECO:0000256" key="3">
    <source>
        <dbReference type="ARBA" id="ARBA00022525"/>
    </source>
</evidence>
<evidence type="ECO:0000313" key="5">
    <source>
        <dbReference type="EMBL" id="KAK7382333.1"/>
    </source>
</evidence>
<dbReference type="Gene3D" id="2.40.480.10">
    <property type="entry name" value="Allene oxide cyclase-like"/>
    <property type="match status" value="1"/>
</dbReference>
<dbReference type="GO" id="GO:0048046">
    <property type="term" value="C:apoplast"/>
    <property type="evidence" value="ECO:0007669"/>
    <property type="project" value="UniProtKB-SubCell"/>
</dbReference>
<organism evidence="5 6">
    <name type="scientific">Phaseolus coccineus</name>
    <name type="common">Scarlet runner bean</name>
    <name type="synonym">Phaseolus multiflorus</name>
    <dbReference type="NCBI Taxonomy" id="3886"/>
    <lineage>
        <taxon>Eukaryota</taxon>
        <taxon>Viridiplantae</taxon>
        <taxon>Streptophyta</taxon>
        <taxon>Embryophyta</taxon>
        <taxon>Tracheophyta</taxon>
        <taxon>Spermatophyta</taxon>
        <taxon>Magnoliopsida</taxon>
        <taxon>eudicotyledons</taxon>
        <taxon>Gunneridae</taxon>
        <taxon>Pentapetalae</taxon>
        <taxon>rosids</taxon>
        <taxon>fabids</taxon>
        <taxon>Fabales</taxon>
        <taxon>Fabaceae</taxon>
        <taxon>Papilionoideae</taxon>
        <taxon>50 kb inversion clade</taxon>
        <taxon>NPAAA clade</taxon>
        <taxon>indigoferoid/millettioid clade</taxon>
        <taxon>Phaseoleae</taxon>
        <taxon>Phaseolus</taxon>
    </lineage>
</organism>
<comment type="subunit">
    <text evidence="2 4">Homodimer.</text>
</comment>
<sequence>MMPPTTTPTHSSFSPLSPLSLSPYKPFTRHPFSTPKLFFSIQFWHHLNTKHTMSIPHCFLSLSFLLLFSCHLLNGLEDTEFGHAIDRKLLGLKRKEKLSHFKFYWHDIVGGRNPTSVAVVPPTLKLNTTTAFGLVNMIDNPLTLGPELSSKLVGKAQGFYASASQSEIDLLMAMNFAFSEGKYNGSTITILGRNCVFNKVREMPVIGGSGLFRFARGYAEARTHWFDYKSGDAIVEYNVYVMHY</sequence>
<proteinExistence type="inferred from homology"/>
<keyword evidence="4" id="KW-0052">Apoplast</keyword>
<evidence type="ECO:0000256" key="2">
    <source>
        <dbReference type="ARBA" id="ARBA00011738"/>
    </source>
</evidence>
<reference evidence="5 6" key="1">
    <citation type="submission" date="2024-01" db="EMBL/GenBank/DDBJ databases">
        <title>The genomes of 5 underutilized Papilionoideae crops provide insights into root nodulation and disease resistanc.</title>
        <authorList>
            <person name="Jiang F."/>
        </authorList>
    </citation>
    <scope>NUCLEOTIDE SEQUENCE [LARGE SCALE GENOMIC DNA]</scope>
    <source>
        <strain evidence="5">JINMINGXINNONG_FW02</strain>
        <tissue evidence="5">Leaves</tissue>
    </source>
</reference>
<dbReference type="InterPro" id="IPR044859">
    <property type="entry name" value="Allene_oxi_cyc_Dirigent"/>
</dbReference>
<comment type="subcellular location">
    <subcellularLocation>
        <location evidence="4">Secreted</location>
        <location evidence="4">Extracellular space</location>
        <location evidence="4">Apoplast</location>
    </subcellularLocation>
</comment>
<protein>
    <recommendedName>
        <fullName evidence="4">Dirigent protein</fullName>
    </recommendedName>
</protein>
<comment type="caution">
    <text evidence="5">The sequence shown here is derived from an EMBL/GenBank/DDBJ whole genome shotgun (WGS) entry which is preliminary data.</text>
</comment>
<dbReference type="GO" id="GO:0009699">
    <property type="term" value="P:phenylpropanoid biosynthetic process"/>
    <property type="evidence" value="ECO:0007669"/>
    <property type="project" value="UniProtKB-ARBA"/>
</dbReference>
<evidence type="ECO:0000256" key="1">
    <source>
        <dbReference type="ARBA" id="ARBA00010746"/>
    </source>
</evidence>
<comment type="function">
    <text evidence="4">Dirigent proteins impart stereoselectivity on the phenoxy radical-coupling reaction, yielding optically active lignans from two molecules of coniferyl alcohol in the biosynthesis of lignans, flavonolignans, and alkaloids and thus plays a central role in plant secondary metabolism.</text>
</comment>
<name>A0AAN9P4L9_PHACN</name>
<evidence type="ECO:0000256" key="4">
    <source>
        <dbReference type="RuleBase" id="RU363099"/>
    </source>
</evidence>
<comment type="similarity">
    <text evidence="1 4">Belongs to the plant dirigent protein family.</text>
</comment>
<dbReference type="Proteomes" id="UP001374584">
    <property type="component" value="Unassembled WGS sequence"/>
</dbReference>
<keyword evidence="6" id="KW-1185">Reference proteome</keyword>
<gene>
    <name evidence="5" type="ORF">VNO80_01184</name>
</gene>
<evidence type="ECO:0000313" key="6">
    <source>
        <dbReference type="Proteomes" id="UP001374584"/>
    </source>
</evidence>
<dbReference type="Pfam" id="PF03018">
    <property type="entry name" value="Dirigent"/>
    <property type="match status" value="1"/>
</dbReference>
<dbReference type="InterPro" id="IPR004265">
    <property type="entry name" value="Dirigent"/>
</dbReference>
<accession>A0AAN9P4L9</accession>
<dbReference type="PANTHER" id="PTHR21495">
    <property type="entry name" value="NUCLEOPORIN-RELATED"/>
    <property type="match status" value="1"/>
</dbReference>
<dbReference type="AlphaFoldDB" id="A0AAN9P4L9"/>